<dbReference type="PANTHER" id="PTHR11014">
    <property type="entry name" value="PEPTIDASE M20 FAMILY MEMBER"/>
    <property type="match status" value="1"/>
</dbReference>
<feature type="binding site" evidence="2">
    <location>
        <position position="105"/>
    </location>
    <ligand>
        <name>Mn(2+)</name>
        <dbReference type="ChEBI" id="CHEBI:29035"/>
        <label>2</label>
    </ligand>
</feature>
<dbReference type="Pfam" id="PF07687">
    <property type="entry name" value="M20_dimer"/>
    <property type="match status" value="1"/>
</dbReference>
<dbReference type="InterPro" id="IPR017439">
    <property type="entry name" value="Amidohydrolase"/>
</dbReference>
<feature type="domain" description="Peptidase M20 dimerisation" evidence="3">
    <location>
        <begin position="194"/>
        <end position="269"/>
    </location>
</feature>
<dbReference type="PIRSF" id="PIRSF005962">
    <property type="entry name" value="Pept_M20D_amidohydro"/>
    <property type="match status" value="1"/>
</dbReference>
<evidence type="ECO:0000256" key="1">
    <source>
        <dbReference type="ARBA" id="ARBA00022801"/>
    </source>
</evidence>
<evidence type="ECO:0000259" key="3">
    <source>
        <dbReference type="Pfam" id="PF07687"/>
    </source>
</evidence>
<dbReference type="InterPro" id="IPR002933">
    <property type="entry name" value="Peptidase_M20"/>
</dbReference>
<accession>A0A852WHB5</accession>
<keyword evidence="2" id="KW-0479">Metal-binding</keyword>
<dbReference type="GeneID" id="98054886"/>
<dbReference type="NCBIfam" id="TIGR01891">
    <property type="entry name" value="amidohydrolases"/>
    <property type="match status" value="1"/>
</dbReference>
<organism evidence="4 5">
    <name type="scientific">Pseudonocardia alni</name>
    <name type="common">Amycolata alni</name>
    <dbReference type="NCBI Taxonomy" id="33907"/>
    <lineage>
        <taxon>Bacteria</taxon>
        <taxon>Bacillati</taxon>
        <taxon>Actinomycetota</taxon>
        <taxon>Actinomycetes</taxon>
        <taxon>Pseudonocardiales</taxon>
        <taxon>Pseudonocardiaceae</taxon>
        <taxon>Pseudonocardia</taxon>
    </lineage>
</organism>
<evidence type="ECO:0000313" key="5">
    <source>
        <dbReference type="Proteomes" id="UP000549695"/>
    </source>
</evidence>
<dbReference type="GO" id="GO:0046872">
    <property type="term" value="F:metal ion binding"/>
    <property type="evidence" value="ECO:0007669"/>
    <property type="project" value="UniProtKB-KW"/>
</dbReference>
<feature type="binding site" evidence="2">
    <location>
        <position position="107"/>
    </location>
    <ligand>
        <name>Mn(2+)</name>
        <dbReference type="ChEBI" id="CHEBI:29035"/>
        <label>2</label>
    </ligand>
</feature>
<dbReference type="RefSeq" id="WP_179762534.1">
    <property type="nucleotide sequence ID" value="NZ_BAAAJZ010000011.1"/>
</dbReference>
<comment type="cofactor">
    <cofactor evidence="2">
        <name>Mn(2+)</name>
        <dbReference type="ChEBI" id="CHEBI:29035"/>
    </cofactor>
    <text evidence="2">The Mn(2+) ion enhances activity.</text>
</comment>
<sequence length="406" mass="42067">MDLRDDARSLQPDLVHLRRELHRDPEVGLALPRTRDRVLAAVQGLPLEITEGTTTTSVTAVLRGTAPGAGADPPVVLLRGDMDGLPVAEGSGEDFAARTGTMHACGHDLHTAALAGAARLLSAHRDHLAGDVVFMFQPGEEGFDGAGHMLAEGVLTAAGRRVDHAYGLHVFANRMPAGLVTTRPGVFLSASHALDVVVHGAGGHGSNPHTARDPIAAAAEMITALQTMVTRRFDMFDPVVLTVGVVAAGTRRNVIPGTARFEATVRSFSDAHAATLPVLVREVCDGVAAAHGVRAEVVWTDEYPRTVNDADEAGFAAGVCAELLGEDRFRLAPNPVSGSEDFSRVLAAVPGAFLGMGACPPGADPDTAPMNHSPLARFDDGVLADATALYAALATTRLAPAAGVAA</sequence>
<keyword evidence="5" id="KW-1185">Reference proteome</keyword>
<dbReference type="PANTHER" id="PTHR11014:SF63">
    <property type="entry name" value="METALLOPEPTIDASE, PUTATIVE (AFU_ORTHOLOGUE AFUA_6G09600)-RELATED"/>
    <property type="match status" value="1"/>
</dbReference>
<dbReference type="EC" id="3.5.1.32" evidence="4"/>
<dbReference type="InterPro" id="IPR011650">
    <property type="entry name" value="Peptidase_M20_dimer"/>
</dbReference>
<dbReference type="EMBL" id="JACCCZ010000001">
    <property type="protein sequence ID" value="NYG04946.1"/>
    <property type="molecule type" value="Genomic_DNA"/>
</dbReference>
<comment type="caution">
    <text evidence="4">The sequence shown here is derived from an EMBL/GenBank/DDBJ whole genome shotgun (WGS) entry which is preliminary data.</text>
</comment>
<gene>
    <name evidence="4" type="ORF">HDA37_005231</name>
</gene>
<feature type="binding site" evidence="2">
    <location>
        <position position="141"/>
    </location>
    <ligand>
        <name>Mn(2+)</name>
        <dbReference type="ChEBI" id="CHEBI:29035"/>
        <label>2</label>
    </ligand>
</feature>
<dbReference type="Proteomes" id="UP000549695">
    <property type="component" value="Unassembled WGS sequence"/>
</dbReference>
<dbReference type="SUPFAM" id="SSF55031">
    <property type="entry name" value="Bacterial exopeptidase dimerisation domain"/>
    <property type="match status" value="1"/>
</dbReference>
<protein>
    <submittedName>
        <fullName evidence="4">Hippurate hydrolase</fullName>
        <ecNumber evidence="4">3.5.1.32</ecNumber>
    </submittedName>
</protein>
<dbReference type="Gene3D" id="3.40.630.10">
    <property type="entry name" value="Zn peptidases"/>
    <property type="match status" value="1"/>
</dbReference>
<dbReference type="Gene3D" id="3.30.70.360">
    <property type="match status" value="1"/>
</dbReference>
<dbReference type="AlphaFoldDB" id="A0A852WHB5"/>
<dbReference type="GO" id="GO:0050118">
    <property type="term" value="F:N-acetyldiaminopimelate deacetylase activity"/>
    <property type="evidence" value="ECO:0007669"/>
    <property type="project" value="UniProtKB-ARBA"/>
</dbReference>
<feature type="binding site" evidence="2">
    <location>
        <position position="372"/>
    </location>
    <ligand>
        <name>Mn(2+)</name>
        <dbReference type="ChEBI" id="CHEBI:29035"/>
        <label>2</label>
    </ligand>
</feature>
<proteinExistence type="predicted"/>
<keyword evidence="1 4" id="KW-0378">Hydrolase</keyword>
<name>A0A852WHB5_PSEA5</name>
<dbReference type="GO" id="GO:0019877">
    <property type="term" value="P:diaminopimelate biosynthetic process"/>
    <property type="evidence" value="ECO:0007669"/>
    <property type="project" value="UniProtKB-ARBA"/>
</dbReference>
<feature type="binding site" evidence="2">
    <location>
        <position position="169"/>
    </location>
    <ligand>
        <name>Mn(2+)</name>
        <dbReference type="ChEBI" id="CHEBI:29035"/>
        <label>2</label>
    </ligand>
</feature>
<dbReference type="InterPro" id="IPR036264">
    <property type="entry name" value="Bact_exopeptidase_dim_dom"/>
</dbReference>
<evidence type="ECO:0000313" key="4">
    <source>
        <dbReference type="EMBL" id="NYG04946.1"/>
    </source>
</evidence>
<dbReference type="Pfam" id="PF01546">
    <property type="entry name" value="Peptidase_M20"/>
    <property type="match status" value="1"/>
</dbReference>
<reference evidence="4 5" key="1">
    <citation type="submission" date="2020-07" db="EMBL/GenBank/DDBJ databases">
        <title>Sequencing the genomes of 1000 actinobacteria strains.</title>
        <authorList>
            <person name="Klenk H.-P."/>
        </authorList>
    </citation>
    <scope>NUCLEOTIDE SEQUENCE [LARGE SCALE GENOMIC DNA]</scope>
    <source>
        <strain evidence="4 5">DSM 44749</strain>
    </source>
</reference>
<dbReference type="FunFam" id="3.30.70.360:FF:000001">
    <property type="entry name" value="N-acetyldiaminopimelate deacetylase"/>
    <property type="match status" value="1"/>
</dbReference>
<dbReference type="SUPFAM" id="SSF53187">
    <property type="entry name" value="Zn-dependent exopeptidases"/>
    <property type="match status" value="1"/>
</dbReference>
<evidence type="ECO:0000256" key="2">
    <source>
        <dbReference type="PIRSR" id="PIRSR005962-1"/>
    </source>
</evidence>
<dbReference type="GO" id="GO:0047980">
    <property type="term" value="F:hippurate hydrolase activity"/>
    <property type="evidence" value="ECO:0007669"/>
    <property type="project" value="UniProtKB-EC"/>
</dbReference>
<dbReference type="CDD" id="cd03886">
    <property type="entry name" value="M20_Acy1"/>
    <property type="match status" value="1"/>
</dbReference>
<keyword evidence="2" id="KW-0464">Manganese</keyword>